<gene>
    <name evidence="2" type="ORF">PVIIG_05449</name>
</gene>
<dbReference type="EMBL" id="KQ234517">
    <property type="protein sequence ID" value="KMZ77074.1"/>
    <property type="molecule type" value="Genomic_DNA"/>
</dbReference>
<sequence length="282" mass="33015">MKEIQDNVWQEFLDFNQDEILNVGDKEDDYHYGLCDGYEAIDSETGETNKRFCMKLLKNVASASDPETLDINGYERCSYVNMWLYFYTKHYHVEDNFIKKIFEMVNGVMQQYESYIKCEYESYRDFLEPENIIKLSMFTENLDKILDIISNTRHTHHFACRRYIYECANILKRMLKEHCTVNKDKNAKYVKTCAELDTFKDSYYDYLYEDQSIIEIIPNLEAPIRKFEEDLALEKSDAPVVAQNDFLSGSLKRNLATGAVAAAGTGALLLALNKVNINYMYK</sequence>
<reference evidence="2 3" key="1">
    <citation type="submission" date="2011-08" db="EMBL/GenBank/DDBJ databases">
        <title>The Genome Sequence of Plasmodium vivax India VII.</title>
        <authorList>
            <consortium name="The Broad Institute Genome Sequencing Platform"/>
            <consortium name="The Broad Institute Genome Sequencing Center for Infectious Disease"/>
            <person name="Neafsey D."/>
            <person name="Carlton J."/>
            <person name="Barnwell J."/>
            <person name="Collins W."/>
            <person name="Escalante A."/>
            <person name="Mullikin J."/>
            <person name="Saul A."/>
            <person name="Guigo R."/>
            <person name="Camara F."/>
            <person name="Young S.K."/>
            <person name="Zeng Q."/>
            <person name="Gargeya S."/>
            <person name="Fitzgerald M."/>
            <person name="Haas B."/>
            <person name="Abouelleil A."/>
            <person name="Alvarado L."/>
            <person name="Arachchi H.M."/>
            <person name="Berlin A."/>
            <person name="Brown A."/>
            <person name="Chapman S.B."/>
            <person name="Chen Z."/>
            <person name="Dunbar C."/>
            <person name="Freedman E."/>
            <person name="Gearin G."/>
            <person name="Gellesch M."/>
            <person name="Goldberg J."/>
            <person name="Griggs A."/>
            <person name="Gujja S."/>
            <person name="Heiman D."/>
            <person name="Howarth C."/>
            <person name="Larson L."/>
            <person name="Lui A."/>
            <person name="MacDonald P.J.P."/>
            <person name="Montmayeur A."/>
            <person name="Murphy C."/>
            <person name="Neiman D."/>
            <person name="Pearson M."/>
            <person name="Priest M."/>
            <person name="Roberts A."/>
            <person name="Saif S."/>
            <person name="Shea T."/>
            <person name="Shenoy N."/>
            <person name="Sisk P."/>
            <person name="Stolte C."/>
            <person name="Sykes S."/>
            <person name="Wortman J."/>
            <person name="Nusbaum C."/>
            <person name="Birren B."/>
        </authorList>
    </citation>
    <scope>NUCLEOTIDE SEQUENCE [LARGE SCALE GENOMIC DNA]</scope>
    <source>
        <strain evidence="2 3">India VII</strain>
    </source>
</reference>
<name>A0A0J9S2V0_PLAVI</name>
<evidence type="ECO:0000256" key="1">
    <source>
        <dbReference type="SAM" id="Phobius"/>
    </source>
</evidence>
<dbReference type="Proteomes" id="UP000053562">
    <property type="component" value="Unassembled WGS sequence"/>
</dbReference>
<protein>
    <submittedName>
        <fullName evidence="2">Uncharacterized protein</fullName>
    </submittedName>
</protein>
<keyword evidence="1" id="KW-0812">Transmembrane</keyword>
<keyword evidence="1" id="KW-0472">Membrane</keyword>
<evidence type="ECO:0000313" key="3">
    <source>
        <dbReference type="Proteomes" id="UP000053562"/>
    </source>
</evidence>
<accession>A0A0J9S2V0</accession>
<organism evidence="2 3">
    <name type="scientific">Plasmodium vivax India VII</name>
    <dbReference type="NCBI Taxonomy" id="1077284"/>
    <lineage>
        <taxon>Eukaryota</taxon>
        <taxon>Sar</taxon>
        <taxon>Alveolata</taxon>
        <taxon>Apicomplexa</taxon>
        <taxon>Aconoidasida</taxon>
        <taxon>Haemosporida</taxon>
        <taxon>Plasmodiidae</taxon>
        <taxon>Plasmodium</taxon>
        <taxon>Plasmodium (Plasmodium)</taxon>
    </lineage>
</organism>
<feature type="transmembrane region" description="Helical" evidence="1">
    <location>
        <begin position="255"/>
        <end position="272"/>
    </location>
</feature>
<keyword evidence="1" id="KW-1133">Transmembrane helix</keyword>
<evidence type="ECO:0000313" key="2">
    <source>
        <dbReference type="EMBL" id="KMZ77074.1"/>
    </source>
</evidence>
<dbReference type="AlphaFoldDB" id="A0A0J9S2V0"/>
<proteinExistence type="predicted"/>